<dbReference type="InterPro" id="IPR053714">
    <property type="entry name" value="Iso_Racemase_Enz_sf"/>
</dbReference>
<comment type="similarity">
    <text evidence="1">Belongs to the HyuE racemase family.</text>
</comment>
<dbReference type="InterPro" id="IPR015942">
    <property type="entry name" value="Asp/Glu/hydantoin_racemase"/>
</dbReference>
<dbReference type="Proteomes" id="UP001210720">
    <property type="component" value="Unassembled WGS sequence"/>
</dbReference>
<name>A0ABT4XUI5_9RHOB</name>
<dbReference type="RefSeq" id="WP_271432988.1">
    <property type="nucleotide sequence ID" value="NZ_JAQIOY010000004.1"/>
</dbReference>
<organism evidence="2 3">
    <name type="scientific">Thalassococcus lentus</name>
    <dbReference type="NCBI Taxonomy" id="1210524"/>
    <lineage>
        <taxon>Bacteria</taxon>
        <taxon>Pseudomonadati</taxon>
        <taxon>Pseudomonadota</taxon>
        <taxon>Alphaproteobacteria</taxon>
        <taxon>Rhodobacterales</taxon>
        <taxon>Roseobacteraceae</taxon>
        <taxon>Thalassococcus</taxon>
    </lineage>
</organism>
<dbReference type="PANTHER" id="PTHR28047">
    <property type="entry name" value="PROTEIN DCG1"/>
    <property type="match status" value="1"/>
</dbReference>
<evidence type="ECO:0000256" key="1">
    <source>
        <dbReference type="ARBA" id="ARBA00038414"/>
    </source>
</evidence>
<evidence type="ECO:0000313" key="2">
    <source>
        <dbReference type="EMBL" id="MDA7425629.1"/>
    </source>
</evidence>
<comment type="caution">
    <text evidence="2">The sequence shown here is derived from an EMBL/GenBank/DDBJ whole genome shotgun (WGS) entry which is preliminary data.</text>
</comment>
<reference evidence="2 3" key="1">
    <citation type="submission" date="2023-01" db="EMBL/GenBank/DDBJ databases">
        <title>Thalassococcus onchidii sp. nov., isolated from a marine invertebrate from the South China Sea.</title>
        <authorList>
            <person name="Xu S."/>
            <person name="Liu Z."/>
            <person name="Xu Y."/>
        </authorList>
    </citation>
    <scope>NUCLEOTIDE SEQUENCE [LARGE SCALE GENOMIC DNA]</scope>
    <source>
        <strain evidence="2 3">KCTC 32084</strain>
    </source>
</reference>
<dbReference type="Gene3D" id="3.40.50.12500">
    <property type="match status" value="1"/>
</dbReference>
<accession>A0ABT4XUI5</accession>
<keyword evidence="3" id="KW-1185">Reference proteome</keyword>
<dbReference type="Pfam" id="PF01177">
    <property type="entry name" value="Asp_Glu_race"/>
    <property type="match status" value="1"/>
</dbReference>
<sequence length="210" mass="21278">MTVVLINPNSTEAMTRSALNAARQAAPDIQFEGVTSHAGPASIEGAEDGARAVPPLLALVKTASDQGAKAVIIACFDDTGLDEARASAACPVIGIGQASFTLASLLSGPASVVTTVEAAVPVIEANIRDQGFSDVVGSVVAAGVPVLSLETEPDQAALAFEQAAAELPQDTATLILGCSGAVSIKTRIQKNTRLRVIDGVSAAARLCRVF</sequence>
<dbReference type="InterPro" id="IPR052186">
    <property type="entry name" value="Hydantoin_racemase-like"/>
</dbReference>
<proteinExistence type="inferred from homology"/>
<dbReference type="EMBL" id="JAQIOY010000004">
    <property type="protein sequence ID" value="MDA7425629.1"/>
    <property type="molecule type" value="Genomic_DNA"/>
</dbReference>
<protein>
    <submittedName>
        <fullName evidence="2">Aspartate/glutamate racemase family protein</fullName>
    </submittedName>
</protein>
<dbReference type="PANTHER" id="PTHR28047:SF5">
    <property type="entry name" value="PROTEIN DCG1"/>
    <property type="match status" value="1"/>
</dbReference>
<evidence type="ECO:0000313" key="3">
    <source>
        <dbReference type="Proteomes" id="UP001210720"/>
    </source>
</evidence>
<gene>
    <name evidence="2" type="ORF">PFY00_12920</name>
</gene>